<proteinExistence type="predicted"/>
<reference evidence="1" key="1">
    <citation type="submission" date="2018-05" db="EMBL/GenBank/DDBJ databases">
        <authorList>
            <person name="Lanie J.A."/>
            <person name="Ng W.-L."/>
            <person name="Kazmierczak K.M."/>
            <person name="Andrzejewski T.M."/>
            <person name="Davidsen T.M."/>
            <person name="Wayne K.J."/>
            <person name="Tettelin H."/>
            <person name="Glass J.I."/>
            <person name="Rusch D."/>
            <person name="Podicherti R."/>
            <person name="Tsui H.-C.T."/>
            <person name="Winkler M.E."/>
        </authorList>
    </citation>
    <scope>NUCLEOTIDE SEQUENCE</scope>
</reference>
<dbReference type="EMBL" id="UINC01041162">
    <property type="protein sequence ID" value="SVB42052.1"/>
    <property type="molecule type" value="Genomic_DNA"/>
</dbReference>
<gene>
    <name evidence="1" type="ORF">METZ01_LOCUS194906</name>
</gene>
<sequence>MVPTVWQDETNAIQVRIIQDSHLPN</sequence>
<name>A0A382DVC4_9ZZZZ</name>
<protein>
    <submittedName>
        <fullName evidence="1">Uncharacterized protein</fullName>
    </submittedName>
</protein>
<dbReference type="AlphaFoldDB" id="A0A382DVC4"/>
<organism evidence="1">
    <name type="scientific">marine metagenome</name>
    <dbReference type="NCBI Taxonomy" id="408172"/>
    <lineage>
        <taxon>unclassified sequences</taxon>
        <taxon>metagenomes</taxon>
        <taxon>ecological metagenomes</taxon>
    </lineage>
</organism>
<evidence type="ECO:0000313" key="1">
    <source>
        <dbReference type="EMBL" id="SVB42052.1"/>
    </source>
</evidence>
<accession>A0A382DVC4</accession>